<protein>
    <submittedName>
        <fullName evidence="1">Uncharacterized protein</fullName>
    </submittedName>
</protein>
<dbReference type="EMBL" id="JAWDGP010001698">
    <property type="protein sequence ID" value="KAK3789061.1"/>
    <property type="molecule type" value="Genomic_DNA"/>
</dbReference>
<keyword evidence="2" id="KW-1185">Reference proteome</keyword>
<dbReference type="Proteomes" id="UP001283361">
    <property type="component" value="Unassembled WGS sequence"/>
</dbReference>
<comment type="caution">
    <text evidence="1">The sequence shown here is derived from an EMBL/GenBank/DDBJ whole genome shotgun (WGS) entry which is preliminary data.</text>
</comment>
<evidence type="ECO:0000313" key="2">
    <source>
        <dbReference type="Proteomes" id="UP001283361"/>
    </source>
</evidence>
<sequence>MLCVSPASGHGFQIAGDTDPIWWTPRGRQLKDGRVPSPCLDPRQSSPVCTSVFATVNASYFTLYWLTRAIKSEVGPASGSVLYCGAFTVMRQTRLSTNLH</sequence>
<proteinExistence type="predicted"/>
<evidence type="ECO:0000313" key="1">
    <source>
        <dbReference type="EMBL" id="KAK3789061.1"/>
    </source>
</evidence>
<reference evidence="1" key="1">
    <citation type="journal article" date="2023" name="G3 (Bethesda)">
        <title>A reference genome for the long-term kleptoplast-retaining sea slug Elysia crispata morphotype clarki.</title>
        <authorList>
            <person name="Eastman K.E."/>
            <person name="Pendleton A.L."/>
            <person name="Shaikh M.A."/>
            <person name="Suttiyut T."/>
            <person name="Ogas R."/>
            <person name="Tomko P."/>
            <person name="Gavelis G."/>
            <person name="Widhalm J.R."/>
            <person name="Wisecaver J.H."/>
        </authorList>
    </citation>
    <scope>NUCLEOTIDE SEQUENCE</scope>
    <source>
        <strain evidence="1">ECLA1</strain>
    </source>
</reference>
<accession>A0AAE1DZS9</accession>
<gene>
    <name evidence="1" type="ORF">RRG08_063777</name>
</gene>
<organism evidence="1 2">
    <name type="scientific">Elysia crispata</name>
    <name type="common">lettuce slug</name>
    <dbReference type="NCBI Taxonomy" id="231223"/>
    <lineage>
        <taxon>Eukaryota</taxon>
        <taxon>Metazoa</taxon>
        <taxon>Spiralia</taxon>
        <taxon>Lophotrochozoa</taxon>
        <taxon>Mollusca</taxon>
        <taxon>Gastropoda</taxon>
        <taxon>Heterobranchia</taxon>
        <taxon>Euthyneura</taxon>
        <taxon>Panpulmonata</taxon>
        <taxon>Sacoglossa</taxon>
        <taxon>Placobranchoidea</taxon>
        <taxon>Plakobranchidae</taxon>
        <taxon>Elysia</taxon>
    </lineage>
</organism>
<name>A0AAE1DZS9_9GAST</name>
<dbReference type="AlphaFoldDB" id="A0AAE1DZS9"/>